<sequence length="219" mass="25785">MLQEELDGQNYSSPFHELAELNKEPEEDLGLLDPMLDHYERKAEPVEELELIEVDPSQPEKFLHIRKELNELMKSQLTTFLKSNVDIFTWEHSDIEGIDPKVACHRLNTSLDVKLKQQRRRPLNPERYKALAKEVDKLLKCSFIRESLYPLWVANPVLVKKSNGTWRVCINFTDLNKACPKDNFPLPRIDQMVECHDWTRTVKFYGRIFRIQPNPNAQK</sequence>
<dbReference type="Proteomes" id="UP001604336">
    <property type="component" value="Unassembled WGS sequence"/>
</dbReference>
<accession>A0ABD1QIM5</accession>
<protein>
    <submittedName>
        <fullName evidence="2">Uncharacterized protein</fullName>
    </submittedName>
</protein>
<evidence type="ECO:0000313" key="2">
    <source>
        <dbReference type="EMBL" id="KAL2474671.1"/>
    </source>
</evidence>
<name>A0ABD1QIM5_9LAMI</name>
<reference evidence="3" key="1">
    <citation type="submission" date="2024-07" db="EMBL/GenBank/DDBJ databases">
        <title>Two chromosome-level genome assemblies of Korean endemic species Abeliophyllum distichum and Forsythia ovata (Oleaceae).</title>
        <authorList>
            <person name="Jang H."/>
        </authorList>
    </citation>
    <scope>NUCLEOTIDE SEQUENCE [LARGE SCALE GENOMIC DNA]</scope>
</reference>
<organism evidence="2 3">
    <name type="scientific">Abeliophyllum distichum</name>
    <dbReference type="NCBI Taxonomy" id="126358"/>
    <lineage>
        <taxon>Eukaryota</taxon>
        <taxon>Viridiplantae</taxon>
        <taxon>Streptophyta</taxon>
        <taxon>Embryophyta</taxon>
        <taxon>Tracheophyta</taxon>
        <taxon>Spermatophyta</taxon>
        <taxon>Magnoliopsida</taxon>
        <taxon>eudicotyledons</taxon>
        <taxon>Gunneridae</taxon>
        <taxon>Pentapetalae</taxon>
        <taxon>asterids</taxon>
        <taxon>lamiids</taxon>
        <taxon>Lamiales</taxon>
        <taxon>Oleaceae</taxon>
        <taxon>Forsythieae</taxon>
        <taxon>Abeliophyllum</taxon>
    </lineage>
</organism>
<dbReference type="PANTHER" id="PTHR24559:SF444">
    <property type="entry name" value="REVERSE TRANSCRIPTASE DOMAIN-CONTAINING PROTEIN"/>
    <property type="match status" value="1"/>
</dbReference>
<dbReference type="SUPFAM" id="SSF56672">
    <property type="entry name" value="DNA/RNA polymerases"/>
    <property type="match status" value="1"/>
</dbReference>
<evidence type="ECO:0000256" key="1">
    <source>
        <dbReference type="SAM" id="MobiDB-lite"/>
    </source>
</evidence>
<dbReference type="InterPro" id="IPR043502">
    <property type="entry name" value="DNA/RNA_pol_sf"/>
</dbReference>
<dbReference type="Gene3D" id="3.10.10.10">
    <property type="entry name" value="HIV Type 1 Reverse Transcriptase, subunit A, domain 1"/>
    <property type="match status" value="1"/>
</dbReference>
<keyword evidence="3" id="KW-1185">Reference proteome</keyword>
<comment type="caution">
    <text evidence="2">The sequence shown here is derived from an EMBL/GenBank/DDBJ whole genome shotgun (WGS) entry which is preliminary data.</text>
</comment>
<feature type="region of interest" description="Disordered" evidence="1">
    <location>
        <begin position="1"/>
        <end position="27"/>
    </location>
</feature>
<dbReference type="EMBL" id="JBFOLK010000011">
    <property type="protein sequence ID" value="KAL2474671.1"/>
    <property type="molecule type" value="Genomic_DNA"/>
</dbReference>
<proteinExistence type="predicted"/>
<dbReference type="PANTHER" id="PTHR24559">
    <property type="entry name" value="TRANSPOSON TY3-I GAG-POL POLYPROTEIN"/>
    <property type="match status" value="1"/>
</dbReference>
<evidence type="ECO:0000313" key="3">
    <source>
        <dbReference type="Proteomes" id="UP001604336"/>
    </source>
</evidence>
<dbReference type="InterPro" id="IPR053134">
    <property type="entry name" value="RNA-dir_DNA_polymerase"/>
</dbReference>
<dbReference type="AlphaFoldDB" id="A0ABD1QIM5"/>
<gene>
    <name evidence="2" type="ORF">Adt_35407</name>
</gene>